<dbReference type="OrthoDB" id="8759672at2"/>
<evidence type="ECO:0000313" key="3">
    <source>
        <dbReference type="Proteomes" id="UP000315112"/>
    </source>
</evidence>
<organism evidence="2 3">
    <name type="scientific">Pseudoduganella flava</name>
    <dbReference type="NCBI Taxonomy" id="871742"/>
    <lineage>
        <taxon>Bacteria</taxon>
        <taxon>Pseudomonadati</taxon>
        <taxon>Pseudomonadota</taxon>
        <taxon>Betaproteobacteria</taxon>
        <taxon>Burkholderiales</taxon>
        <taxon>Oxalobacteraceae</taxon>
        <taxon>Telluria group</taxon>
        <taxon>Pseudoduganella</taxon>
    </lineage>
</organism>
<gene>
    <name evidence="1" type="ORF">GO485_13975</name>
    <name evidence="2" type="ORF">IP92_05589</name>
</gene>
<evidence type="ECO:0000313" key="4">
    <source>
        <dbReference type="Proteomes" id="UP000437862"/>
    </source>
</evidence>
<sequence length="83" mass="8766">MTTATATPTASFLDHAGRAVIAWLQGVLRATPAALAASHGSTSMSVPSYYKVGMRMSLLREADELEATLPHRAAELRKQAAAI</sequence>
<accession>A0A562PCP6</accession>
<dbReference type="EMBL" id="VLKW01000015">
    <property type="protein sequence ID" value="TWI42197.1"/>
    <property type="molecule type" value="Genomic_DNA"/>
</dbReference>
<evidence type="ECO:0000313" key="1">
    <source>
        <dbReference type="EMBL" id="QGZ40057.1"/>
    </source>
</evidence>
<dbReference type="Proteomes" id="UP000315112">
    <property type="component" value="Unassembled WGS sequence"/>
</dbReference>
<name>A0A562PCP6_9BURK</name>
<dbReference type="AlphaFoldDB" id="A0A562PCP6"/>
<dbReference type="RefSeq" id="WP_145881564.1">
    <property type="nucleotide sequence ID" value="NZ_CP046904.1"/>
</dbReference>
<reference evidence="2 3" key="1">
    <citation type="journal article" date="2015" name="Stand. Genomic Sci.">
        <title>Genomic Encyclopedia of Bacterial and Archaeal Type Strains, Phase III: the genomes of soil and plant-associated and newly described type strains.</title>
        <authorList>
            <person name="Whitman W.B."/>
            <person name="Woyke T."/>
            <person name="Klenk H.P."/>
            <person name="Zhou Y."/>
            <person name="Lilburn T.G."/>
            <person name="Beck B.J."/>
            <person name="De Vos P."/>
            <person name="Vandamme P."/>
            <person name="Eisen J.A."/>
            <person name="Garrity G."/>
            <person name="Hugenholtz P."/>
            <person name="Kyrpides N.C."/>
        </authorList>
    </citation>
    <scope>NUCLEOTIDE SEQUENCE [LARGE SCALE GENOMIC DNA]</scope>
    <source>
        <strain evidence="2 3">CGMCC 1.10685</strain>
    </source>
</reference>
<proteinExistence type="predicted"/>
<reference evidence="1 4" key="3">
    <citation type="submission" date="2019-12" db="EMBL/GenBank/DDBJ databases">
        <title>Draft Genome Sequences of Six Type Strains of the Genus Massilia.</title>
        <authorList>
            <person name="Miess H."/>
            <person name="Frediansyah A."/>
            <person name="Goeker M."/>
            <person name="Gross H."/>
        </authorList>
    </citation>
    <scope>NUCLEOTIDE SEQUENCE [LARGE SCALE GENOMIC DNA]</scope>
    <source>
        <strain evidence="1 4">DSM 26639</strain>
    </source>
</reference>
<dbReference type="EMBL" id="CP046904">
    <property type="protein sequence ID" value="QGZ40057.1"/>
    <property type="molecule type" value="Genomic_DNA"/>
</dbReference>
<evidence type="ECO:0000313" key="2">
    <source>
        <dbReference type="EMBL" id="TWI42197.1"/>
    </source>
</evidence>
<protein>
    <submittedName>
        <fullName evidence="2">Uncharacterized protein</fullName>
    </submittedName>
</protein>
<reference evidence="2" key="2">
    <citation type="submission" date="2019-07" db="EMBL/GenBank/DDBJ databases">
        <authorList>
            <person name="Whitman W."/>
            <person name="Huntemann M."/>
            <person name="Clum A."/>
            <person name="Pillay M."/>
            <person name="Palaniappan K."/>
            <person name="Varghese N."/>
            <person name="Mikhailova N."/>
            <person name="Stamatis D."/>
            <person name="Reddy T."/>
            <person name="Daum C."/>
            <person name="Shapiro N."/>
            <person name="Ivanova N."/>
            <person name="Kyrpides N."/>
            <person name="Woyke T."/>
        </authorList>
    </citation>
    <scope>NUCLEOTIDE SEQUENCE</scope>
    <source>
        <strain evidence="2">CGMCC 1.10685</strain>
    </source>
</reference>
<keyword evidence="4" id="KW-1185">Reference proteome</keyword>
<dbReference type="Proteomes" id="UP000437862">
    <property type="component" value="Chromosome"/>
</dbReference>